<proteinExistence type="predicted"/>
<comment type="caution">
    <text evidence="2">The sequence shown here is derived from an EMBL/GenBank/DDBJ whole genome shotgun (WGS) entry which is preliminary data.</text>
</comment>
<evidence type="ECO:0000259" key="1">
    <source>
        <dbReference type="Pfam" id="PF13619"/>
    </source>
</evidence>
<feature type="domain" description="KTSC" evidence="1">
    <location>
        <begin position="18"/>
        <end position="64"/>
    </location>
</feature>
<organism evidence="2 3">
    <name type="scientific">Levilactobacillus fujinensis</name>
    <dbReference type="NCBI Taxonomy" id="2486024"/>
    <lineage>
        <taxon>Bacteria</taxon>
        <taxon>Bacillati</taxon>
        <taxon>Bacillota</taxon>
        <taxon>Bacilli</taxon>
        <taxon>Lactobacillales</taxon>
        <taxon>Lactobacillaceae</taxon>
        <taxon>Levilactobacillus</taxon>
    </lineage>
</organism>
<dbReference type="Proteomes" id="UP001596283">
    <property type="component" value="Unassembled WGS sequence"/>
</dbReference>
<dbReference type="Pfam" id="PF13619">
    <property type="entry name" value="KTSC"/>
    <property type="match status" value="2"/>
</dbReference>
<dbReference type="InterPro" id="IPR025309">
    <property type="entry name" value="KTSC_dom"/>
</dbReference>
<evidence type="ECO:0000313" key="3">
    <source>
        <dbReference type="Proteomes" id="UP001596283"/>
    </source>
</evidence>
<accession>A0ABW1TCY3</accession>
<name>A0ABW1TCY3_9LACO</name>
<dbReference type="RefSeq" id="WP_125689241.1">
    <property type="nucleotide sequence ID" value="NZ_JBHSSI010000018.1"/>
</dbReference>
<evidence type="ECO:0000313" key="2">
    <source>
        <dbReference type="EMBL" id="MFC6259743.1"/>
    </source>
</evidence>
<reference evidence="3" key="1">
    <citation type="journal article" date="2019" name="Int. J. Syst. Evol. Microbiol.">
        <title>The Global Catalogue of Microorganisms (GCM) 10K type strain sequencing project: providing services to taxonomists for standard genome sequencing and annotation.</title>
        <authorList>
            <consortium name="The Broad Institute Genomics Platform"/>
            <consortium name="The Broad Institute Genome Sequencing Center for Infectious Disease"/>
            <person name="Wu L."/>
            <person name="Ma J."/>
        </authorList>
    </citation>
    <scope>NUCLEOTIDE SEQUENCE [LARGE SCALE GENOMIC DNA]</scope>
    <source>
        <strain evidence="3">CCM 8908</strain>
    </source>
</reference>
<gene>
    <name evidence="2" type="ORF">ACFP1C_02155</name>
</gene>
<feature type="domain" description="KTSC" evidence="1">
    <location>
        <begin position="92"/>
        <end position="149"/>
    </location>
</feature>
<dbReference type="EMBL" id="JBHSSI010000018">
    <property type="protein sequence ID" value="MFC6259743.1"/>
    <property type="molecule type" value="Genomic_DNA"/>
</dbReference>
<keyword evidence="3" id="KW-1185">Reference proteome</keyword>
<protein>
    <submittedName>
        <fullName evidence="2">KTSC domain-containing protein</fullName>
    </submittedName>
</protein>
<sequence length="155" mass="17817">MEIMDLPDNANRQHFQLHYNGPAELLEVRVITGEVYVYRDVTRTTYQHFLDAANPAIFYHNVITHHGVIPIHFNCFQLSDVGRDVAKMLPIKSHVMASIAYDNNQRLLLINLLGKAQLLYPNVPREVVEILLHAPDPDKFYMESILSQYPCCAVK</sequence>